<keyword evidence="8" id="KW-1185">Reference proteome</keyword>
<evidence type="ECO:0000256" key="3">
    <source>
        <dbReference type="ARBA" id="ARBA00012663"/>
    </source>
</evidence>
<organism evidence="7 8">
    <name type="scientific">Cereibacter azotoformans</name>
    <dbReference type="NCBI Taxonomy" id="43057"/>
    <lineage>
        <taxon>Bacteria</taxon>
        <taxon>Pseudomonadati</taxon>
        <taxon>Pseudomonadota</taxon>
        <taxon>Alphaproteobacteria</taxon>
        <taxon>Rhodobacterales</taxon>
        <taxon>Paracoccaceae</taxon>
        <taxon>Cereibacter</taxon>
    </lineage>
</organism>
<evidence type="ECO:0000313" key="8">
    <source>
        <dbReference type="Proteomes" id="UP000244060"/>
    </source>
</evidence>
<name>A0A2T5JWT3_9RHOB</name>
<dbReference type="InterPro" id="IPR001764">
    <property type="entry name" value="Glyco_hydro_3_N"/>
</dbReference>
<comment type="catalytic activity">
    <reaction evidence="1">
        <text>Hydrolysis of terminal non-reducing N-acetyl-D-hexosamine residues in N-acetyl-beta-D-hexosaminides.</text>
        <dbReference type="EC" id="3.2.1.52"/>
    </reaction>
</comment>
<dbReference type="OrthoDB" id="9786661at2"/>
<protein>
    <recommendedName>
        <fullName evidence="3">beta-N-acetylhexosaminidase</fullName>
        <ecNumber evidence="3">3.2.1.52</ecNumber>
    </recommendedName>
</protein>
<dbReference type="AlphaFoldDB" id="A0A2T5JWT3"/>
<dbReference type="RefSeq" id="WP_108221741.1">
    <property type="nucleotide sequence ID" value="NZ_CP090021.1"/>
</dbReference>
<dbReference type="Pfam" id="PF00933">
    <property type="entry name" value="Glyco_hydro_3"/>
    <property type="match status" value="1"/>
</dbReference>
<proteinExistence type="inferred from homology"/>
<dbReference type="GO" id="GO:0005975">
    <property type="term" value="P:carbohydrate metabolic process"/>
    <property type="evidence" value="ECO:0007669"/>
    <property type="project" value="InterPro"/>
</dbReference>
<dbReference type="GO" id="GO:0004563">
    <property type="term" value="F:beta-N-acetylhexosaminidase activity"/>
    <property type="evidence" value="ECO:0007669"/>
    <property type="project" value="UniProtKB-EC"/>
</dbReference>
<evidence type="ECO:0000256" key="1">
    <source>
        <dbReference type="ARBA" id="ARBA00001231"/>
    </source>
</evidence>
<dbReference type="PANTHER" id="PTHR30480:SF13">
    <property type="entry name" value="BETA-HEXOSAMINIDASE"/>
    <property type="match status" value="1"/>
</dbReference>
<comment type="similarity">
    <text evidence="2">Belongs to the glycosyl hydrolase 3 family.</text>
</comment>
<keyword evidence="5" id="KW-0326">Glycosidase</keyword>
<evidence type="ECO:0000313" key="7">
    <source>
        <dbReference type="EMBL" id="PTR14617.1"/>
    </source>
</evidence>
<dbReference type="InterPro" id="IPR050226">
    <property type="entry name" value="NagZ_Beta-hexosaminidase"/>
</dbReference>
<evidence type="ECO:0000256" key="2">
    <source>
        <dbReference type="ARBA" id="ARBA00005336"/>
    </source>
</evidence>
<evidence type="ECO:0000259" key="6">
    <source>
        <dbReference type="Pfam" id="PF00933"/>
    </source>
</evidence>
<accession>A0A2T5JWT3</accession>
<dbReference type="Gene3D" id="3.20.20.300">
    <property type="entry name" value="Glycoside hydrolase, family 3, N-terminal domain"/>
    <property type="match status" value="1"/>
</dbReference>
<feature type="domain" description="Glycoside hydrolase family 3 N-terminal" evidence="6">
    <location>
        <begin position="33"/>
        <end position="292"/>
    </location>
</feature>
<dbReference type="EMBL" id="QAOT01000016">
    <property type="protein sequence ID" value="PTR14617.1"/>
    <property type="molecule type" value="Genomic_DNA"/>
</dbReference>
<sequence>MSEAGRSATIFGCSGPTLTDAERHFFRQVDPFGFILFARNIENPAQVSALTADLRGSVGRDAPIFIDQEGGRVQRLRAPHWREWLPPLEAVGKASESAERMLWLRYRLIAEELRAVGIDGNCAPVADVLTPATHPFLANRCLSDEAARVARLARAVAEAHLAGGVLPVMKHLPGHGRAAADTHHDLPTVTAGRETLAESDFAPFRALSDLPLAMTAHVIFAAHDAERPATCSPAMIRVIRDEIGFGGLLMTDDLSMQALSGSIGARAGAAIAAGCDLALHCNGDLAEMDAVALASGDMGAATLARARAALAARRPPEPVDSRALEAEHAGLLGGHVHG</sequence>
<dbReference type="EC" id="3.2.1.52" evidence="3"/>
<dbReference type="Proteomes" id="UP000244060">
    <property type="component" value="Unassembled WGS sequence"/>
</dbReference>
<dbReference type="GO" id="GO:0009254">
    <property type="term" value="P:peptidoglycan turnover"/>
    <property type="evidence" value="ECO:0007669"/>
    <property type="project" value="TreeGrafter"/>
</dbReference>
<keyword evidence="4" id="KW-0378">Hydrolase</keyword>
<dbReference type="InterPro" id="IPR036962">
    <property type="entry name" value="Glyco_hydro_3_N_sf"/>
</dbReference>
<evidence type="ECO:0000256" key="5">
    <source>
        <dbReference type="ARBA" id="ARBA00023295"/>
    </source>
</evidence>
<comment type="caution">
    <text evidence="7">The sequence shown here is derived from an EMBL/GenBank/DDBJ whole genome shotgun (WGS) entry which is preliminary data.</text>
</comment>
<dbReference type="InterPro" id="IPR017853">
    <property type="entry name" value="GH"/>
</dbReference>
<dbReference type="SUPFAM" id="SSF51445">
    <property type="entry name" value="(Trans)glycosidases"/>
    <property type="match status" value="1"/>
</dbReference>
<dbReference type="PROSITE" id="PS00775">
    <property type="entry name" value="GLYCOSYL_HYDROL_F3"/>
    <property type="match status" value="1"/>
</dbReference>
<gene>
    <name evidence="7" type="ORF">C8J28_11689</name>
</gene>
<evidence type="ECO:0000256" key="4">
    <source>
        <dbReference type="ARBA" id="ARBA00022801"/>
    </source>
</evidence>
<reference evidence="7 8" key="1">
    <citation type="submission" date="2018-04" db="EMBL/GenBank/DDBJ databases">
        <title>Genomic Encyclopedia of Type Strains, Phase III (KMG-III): the genomes of soil and plant-associated and newly described type strains.</title>
        <authorList>
            <person name="Whitman W."/>
        </authorList>
    </citation>
    <scope>NUCLEOTIDE SEQUENCE [LARGE SCALE GENOMIC DNA]</scope>
    <source>
        <strain evidence="7 8">KA25</strain>
    </source>
</reference>
<dbReference type="PANTHER" id="PTHR30480">
    <property type="entry name" value="BETA-HEXOSAMINIDASE-RELATED"/>
    <property type="match status" value="1"/>
</dbReference>
<dbReference type="InterPro" id="IPR019800">
    <property type="entry name" value="Glyco_hydro_3_AS"/>
</dbReference>